<proteinExistence type="predicted"/>
<name>A0A8G0PCR4_9HYPO</name>
<dbReference type="Proteomes" id="UP000826661">
    <property type="component" value="Chromosome III"/>
</dbReference>
<evidence type="ECO:0000313" key="2">
    <source>
        <dbReference type="Proteomes" id="UP000826661"/>
    </source>
</evidence>
<protein>
    <submittedName>
        <fullName evidence="1">Uncharacterized protein</fullName>
    </submittedName>
</protein>
<gene>
    <name evidence="1" type="ORF">H0G86_005107</name>
</gene>
<dbReference type="AlphaFoldDB" id="A0A8G0PCR4"/>
<sequence length="102" mass="11347">MSNFDRVVVESDATGPVLCRHVPVLIEDEAVRGPVPIKLRVKRAVVDRVTIPANHLLPHAVLPNLNEADRRICRELNMQHNIVPLARSYTGEVPPSPGYVKL</sequence>
<reference evidence="1 2" key="1">
    <citation type="journal article" date="2021" name="BMC Genomics">
        <title>Telomere-to-telomere genome assembly of asparaginase-producing Trichoderma simmonsii.</title>
        <authorList>
            <person name="Chung D."/>
            <person name="Kwon Y.M."/>
            <person name="Yang Y."/>
        </authorList>
    </citation>
    <scope>NUCLEOTIDE SEQUENCE [LARGE SCALE GENOMIC DNA]</scope>
    <source>
        <strain evidence="1 2">GH-Sj1</strain>
    </source>
</reference>
<accession>A0A8G0PCR4</accession>
<dbReference type="EMBL" id="CP075866">
    <property type="protein sequence ID" value="QYS97905.1"/>
    <property type="molecule type" value="Genomic_DNA"/>
</dbReference>
<organism evidence="1 2">
    <name type="scientific">Trichoderma simmonsii</name>
    <dbReference type="NCBI Taxonomy" id="1491479"/>
    <lineage>
        <taxon>Eukaryota</taxon>
        <taxon>Fungi</taxon>
        <taxon>Dikarya</taxon>
        <taxon>Ascomycota</taxon>
        <taxon>Pezizomycotina</taxon>
        <taxon>Sordariomycetes</taxon>
        <taxon>Hypocreomycetidae</taxon>
        <taxon>Hypocreales</taxon>
        <taxon>Hypocreaceae</taxon>
        <taxon>Trichoderma</taxon>
    </lineage>
</organism>
<keyword evidence="2" id="KW-1185">Reference proteome</keyword>
<evidence type="ECO:0000313" key="1">
    <source>
        <dbReference type="EMBL" id="QYS97905.1"/>
    </source>
</evidence>